<dbReference type="AlphaFoldDB" id="A0A367GLJ5"/>
<dbReference type="InterPro" id="IPR016181">
    <property type="entry name" value="Acyl_CoA_acyltransferase"/>
</dbReference>
<evidence type="ECO:0000313" key="2">
    <source>
        <dbReference type="Proteomes" id="UP000253209"/>
    </source>
</evidence>
<sequence>METEVLSHKIVFINNFKDDQSLIDEIYELTAPSYKSSMHLVKKTVLYNRDIYIIRGDEGELLAFFMVNPEKVNGEDTYYLGLSGCHDDHKGKGLVKSLYLQLMHDCRQLEKQQGKKILLWWTTGTPIVYYFFNKYAQGVQPDKQGGYTAEGEQIVRMITAEKYPEDIADKHHPFILRGIATQVNYSDKEVARIAAAGKELNVDVFEKFNINEVNGDRFLMIGYSPDNF</sequence>
<dbReference type="Proteomes" id="UP000253209">
    <property type="component" value="Unassembled WGS sequence"/>
</dbReference>
<name>A0A367GLJ5_9SPHI</name>
<organism evidence="1 2">
    <name type="scientific">Mucilaginibacter hurinus</name>
    <dbReference type="NCBI Taxonomy" id="2201324"/>
    <lineage>
        <taxon>Bacteria</taxon>
        <taxon>Pseudomonadati</taxon>
        <taxon>Bacteroidota</taxon>
        <taxon>Sphingobacteriia</taxon>
        <taxon>Sphingobacteriales</taxon>
        <taxon>Sphingobacteriaceae</taxon>
        <taxon>Mucilaginibacter</taxon>
    </lineage>
</organism>
<gene>
    <name evidence="1" type="ORF">DJ568_15060</name>
</gene>
<dbReference type="SUPFAM" id="SSF55729">
    <property type="entry name" value="Acyl-CoA N-acyltransferases (Nat)"/>
    <property type="match status" value="1"/>
</dbReference>
<proteinExistence type="predicted"/>
<protein>
    <recommendedName>
        <fullName evidence="3">N-acetyltransferase domain-containing protein</fullName>
    </recommendedName>
</protein>
<comment type="caution">
    <text evidence="1">The sequence shown here is derived from an EMBL/GenBank/DDBJ whole genome shotgun (WGS) entry which is preliminary data.</text>
</comment>
<keyword evidence="2" id="KW-1185">Reference proteome</keyword>
<dbReference type="EMBL" id="QGDC01000009">
    <property type="protein sequence ID" value="RCH53858.1"/>
    <property type="molecule type" value="Genomic_DNA"/>
</dbReference>
<dbReference type="Gene3D" id="3.40.630.30">
    <property type="match status" value="1"/>
</dbReference>
<dbReference type="OrthoDB" id="794303at2"/>
<dbReference type="RefSeq" id="WP_114006123.1">
    <property type="nucleotide sequence ID" value="NZ_QGDC01000009.1"/>
</dbReference>
<reference evidence="1 2" key="1">
    <citation type="submission" date="2018-05" db="EMBL/GenBank/DDBJ databases">
        <title>Mucilaginibacter hurinus sp. nov., isolated from briquette warehouse soil.</title>
        <authorList>
            <person name="Choi L."/>
        </authorList>
    </citation>
    <scope>NUCLEOTIDE SEQUENCE [LARGE SCALE GENOMIC DNA]</scope>
    <source>
        <strain evidence="1 2">ZR32</strain>
    </source>
</reference>
<evidence type="ECO:0008006" key="3">
    <source>
        <dbReference type="Google" id="ProtNLM"/>
    </source>
</evidence>
<accession>A0A367GLJ5</accession>
<evidence type="ECO:0000313" key="1">
    <source>
        <dbReference type="EMBL" id="RCH53858.1"/>
    </source>
</evidence>